<keyword evidence="4" id="KW-0963">Cytoplasm</keyword>
<dbReference type="GO" id="GO:0016491">
    <property type="term" value="F:oxidoreductase activity"/>
    <property type="evidence" value="ECO:0007669"/>
    <property type="project" value="UniProtKB-KW"/>
</dbReference>
<comment type="subcellular location">
    <subcellularLocation>
        <location evidence="2">Cytoplasm</location>
    </subcellularLocation>
</comment>
<keyword evidence="8" id="KW-0520">NAD</keyword>
<evidence type="ECO:0000256" key="8">
    <source>
        <dbReference type="ARBA" id="ARBA00023027"/>
    </source>
</evidence>
<keyword evidence="6" id="KW-0274">FAD</keyword>
<protein>
    <submittedName>
        <fullName evidence="11">FAD-dependent oxidoreductase</fullName>
    </submittedName>
</protein>
<dbReference type="PRINTS" id="PR00368">
    <property type="entry name" value="FADPNR"/>
</dbReference>
<evidence type="ECO:0000313" key="13">
    <source>
        <dbReference type="Proteomes" id="UP000195807"/>
    </source>
</evidence>
<geneLocation type="plasmid" evidence="12 14">
    <name>plas1</name>
</geneLocation>
<accession>A0A1Z1FFM2</accession>
<dbReference type="SUPFAM" id="SSF51905">
    <property type="entry name" value="FAD/NAD(P)-binding domain"/>
    <property type="match status" value="1"/>
</dbReference>
<dbReference type="STRING" id="450378.GCA_001661675_02939"/>
<sequence length="394" mass="42583">MGTSATSTVVVVGSGLAGFGVLRELRRLSPEARLVMVTLEDGHFYSKPALSTALAKGKTSETLVTTPAEKMIANLKLDARIGREAEAIDRAGKALLTTGGPIQYDSLILATGAEPVRPQIGGDAAHRAISVNQLEHYDRFRKELPDGARVLIIGAGLVGTEFANDLITNGYRPIVVDMLDNPLAQLVPPAVGEKVRDTLQEKGVEWHLGRKVDAIDYLQPSPGYVATLDDGTRVEADVVLSAVGLRPNVELAREAGLEIGRGIKVNEFGQTSDRDIYAIGDCAEYPNGLAAYVTPIMAAARGIAPSALGTPTQIRFPPLSVQVKTTVFPINLLPPAMALRGEWRQVESDAEGDKHLFVDSDNRVQGYVLTQGKCEQRMEMDKLMGKWHERNARR</sequence>
<dbReference type="KEGG" id="cman:A9D14_14625"/>
<evidence type="ECO:0000313" key="11">
    <source>
        <dbReference type="EMBL" id="ARU17618.1"/>
    </source>
</evidence>
<evidence type="ECO:0000256" key="4">
    <source>
        <dbReference type="ARBA" id="ARBA00022490"/>
    </source>
</evidence>
<gene>
    <name evidence="11" type="ORF">A9D14_14625</name>
    <name evidence="12" type="ORF">H4O24_18360</name>
</gene>
<keyword evidence="11" id="KW-0614">Plasmid</keyword>
<dbReference type="EMBL" id="CP060053">
    <property type="protein sequence ID" value="QNE07004.1"/>
    <property type="molecule type" value="Genomic_DNA"/>
</dbReference>
<evidence type="ECO:0000313" key="12">
    <source>
        <dbReference type="EMBL" id="QNE07004.1"/>
    </source>
</evidence>
<geneLocation type="plasmid" evidence="11">
    <name>pCME4A9I</name>
</geneLocation>
<evidence type="ECO:0000256" key="6">
    <source>
        <dbReference type="ARBA" id="ARBA00022827"/>
    </source>
</evidence>
<dbReference type="PANTHER" id="PTHR43429">
    <property type="entry name" value="PYRIDINE NUCLEOTIDE-DISULFIDE OXIDOREDUCTASE DOMAIN-CONTAINING"/>
    <property type="match status" value="1"/>
</dbReference>
<evidence type="ECO:0000259" key="9">
    <source>
        <dbReference type="Pfam" id="PF07992"/>
    </source>
</evidence>
<dbReference type="InterPro" id="IPR023753">
    <property type="entry name" value="FAD/NAD-binding_dom"/>
</dbReference>
<dbReference type="Gene3D" id="3.30.390.120">
    <property type="match status" value="1"/>
</dbReference>
<evidence type="ECO:0000256" key="7">
    <source>
        <dbReference type="ARBA" id="ARBA00023002"/>
    </source>
</evidence>
<evidence type="ECO:0000259" key="10">
    <source>
        <dbReference type="Pfam" id="PF18113"/>
    </source>
</evidence>
<comment type="cofactor">
    <cofactor evidence="1">
        <name>FAD</name>
        <dbReference type="ChEBI" id="CHEBI:57692"/>
    </cofactor>
</comment>
<dbReference type="GO" id="GO:0005737">
    <property type="term" value="C:cytoplasm"/>
    <property type="evidence" value="ECO:0007669"/>
    <property type="project" value="UniProtKB-SubCell"/>
</dbReference>
<name>A0A1Z1FFM2_9SPHN</name>
<keyword evidence="7" id="KW-0560">Oxidoreductase</keyword>
<dbReference type="Gene3D" id="3.50.50.60">
    <property type="entry name" value="FAD/NAD(P)-binding domain"/>
    <property type="match status" value="2"/>
</dbReference>
<dbReference type="Pfam" id="PF07992">
    <property type="entry name" value="Pyr_redox_2"/>
    <property type="match status" value="1"/>
</dbReference>
<dbReference type="Pfam" id="PF18113">
    <property type="entry name" value="Rbx_binding"/>
    <property type="match status" value="1"/>
</dbReference>
<evidence type="ECO:0000313" key="14">
    <source>
        <dbReference type="Proteomes" id="UP000515297"/>
    </source>
</evidence>
<dbReference type="Proteomes" id="UP000515297">
    <property type="component" value="Plasmid plas1"/>
</dbReference>
<organism evidence="11 13">
    <name type="scientific">Croceicoccus marinus</name>
    <dbReference type="NCBI Taxonomy" id="450378"/>
    <lineage>
        <taxon>Bacteria</taxon>
        <taxon>Pseudomonadati</taxon>
        <taxon>Pseudomonadota</taxon>
        <taxon>Alphaproteobacteria</taxon>
        <taxon>Sphingomonadales</taxon>
        <taxon>Erythrobacteraceae</taxon>
        <taxon>Croceicoccus</taxon>
    </lineage>
</organism>
<dbReference type="OrthoDB" id="9768666at2"/>
<feature type="domain" description="FAD/NAD(P)-binding" evidence="9">
    <location>
        <begin position="8"/>
        <end position="286"/>
    </location>
</feature>
<reference evidence="12 14" key="2">
    <citation type="submission" date="2020-08" db="EMBL/GenBank/DDBJ databases">
        <authorList>
            <person name="Liu G."/>
            <person name="Sun C."/>
        </authorList>
    </citation>
    <scope>NUCLEOTIDE SEQUENCE [LARGE SCALE GENOMIC DNA]</scope>
    <source>
        <strain evidence="12 14">OT19</strain>
        <plasmid evidence="12 14">plas1</plasmid>
    </source>
</reference>
<dbReference type="PANTHER" id="PTHR43429:SF3">
    <property type="entry name" value="NITRITE REDUCTASE [NAD(P)H]"/>
    <property type="match status" value="1"/>
</dbReference>
<dbReference type="InterPro" id="IPR041364">
    <property type="entry name" value="Rbx-bd"/>
</dbReference>
<keyword evidence="13" id="KW-1185">Reference proteome</keyword>
<dbReference type="InterPro" id="IPR050260">
    <property type="entry name" value="FAD-bd_OxRdtase"/>
</dbReference>
<dbReference type="EMBL" id="CP019603">
    <property type="protein sequence ID" value="ARU17618.1"/>
    <property type="molecule type" value="Genomic_DNA"/>
</dbReference>
<dbReference type="PRINTS" id="PR00411">
    <property type="entry name" value="PNDRDTASEI"/>
</dbReference>
<proteinExistence type="inferred from homology"/>
<comment type="similarity">
    <text evidence="3">Belongs to the FAD-dependent oxidoreductase family.</text>
</comment>
<evidence type="ECO:0000256" key="2">
    <source>
        <dbReference type="ARBA" id="ARBA00004496"/>
    </source>
</evidence>
<reference evidence="11 13" key="1">
    <citation type="submission" date="2017-01" db="EMBL/GenBank/DDBJ databases">
        <title>Complete genome sequence of esterase-producing bacterium Croceicoccus marinus E4A9.</title>
        <authorList>
            <person name="Wu Y.-H."/>
            <person name="Cheng H."/>
            <person name="Xu L."/>
            <person name="Huo Y.-Y."/>
            <person name="Wang C.-S."/>
            <person name="Xu X.-W."/>
        </authorList>
    </citation>
    <scope>NUCLEOTIDE SEQUENCE [LARGE SCALE GENOMIC DNA]</scope>
    <source>
        <strain evidence="11 13">E4A9</strain>
        <plasmid evidence="11">pCME4A9I</plasmid>
        <plasmid evidence="13">Plasmid pcme4a9i</plasmid>
    </source>
</reference>
<evidence type="ECO:0000256" key="3">
    <source>
        <dbReference type="ARBA" id="ARBA00006442"/>
    </source>
</evidence>
<dbReference type="InterPro" id="IPR036188">
    <property type="entry name" value="FAD/NAD-bd_sf"/>
</dbReference>
<feature type="domain" description="Rubredoxin binding" evidence="10">
    <location>
        <begin position="313"/>
        <end position="382"/>
    </location>
</feature>
<evidence type="ECO:0000256" key="1">
    <source>
        <dbReference type="ARBA" id="ARBA00001974"/>
    </source>
</evidence>
<geneLocation type="plasmid" evidence="13">
    <name>pcme4a9i</name>
</geneLocation>
<keyword evidence="5" id="KW-0285">Flavoprotein</keyword>
<dbReference type="AlphaFoldDB" id="A0A1Z1FFM2"/>
<dbReference type="Proteomes" id="UP000195807">
    <property type="component" value="Plasmid pCME4A9I"/>
</dbReference>
<evidence type="ECO:0000256" key="5">
    <source>
        <dbReference type="ARBA" id="ARBA00022630"/>
    </source>
</evidence>